<name>A0A6A5YAP2_9PLEO</name>
<evidence type="ECO:0000259" key="2">
    <source>
        <dbReference type="Pfam" id="PF13298"/>
    </source>
</evidence>
<protein>
    <recommendedName>
        <fullName evidence="2">DNA ligase D 3'-phosphoesterase domain-containing protein</fullName>
    </recommendedName>
</protein>
<dbReference type="OrthoDB" id="2588098at2759"/>
<feature type="domain" description="DNA ligase D 3'-phosphoesterase" evidence="2">
    <location>
        <begin position="139"/>
        <end position="282"/>
    </location>
</feature>
<organism evidence="3 4">
    <name type="scientific">Aaosphaeria arxii CBS 175.79</name>
    <dbReference type="NCBI Taxonomy" id="1450172"/>
    <lineage>
        <taxon>Eukaryota</taxon>
        <taxon>Fungi</taxon>
        <taxon>Dikarya</taxon>
        <taxon>Ascomycota</taxon>
        <taxon>Pezizomycotina</taxon>
        <taxon>Dothideomycetes</taxon>
        <taxon>Pleosporomycetidae</taxon>
        <taxon>Pleosporales</taxon>
        <taxon>Pleosporales incertae sedis</taxon>
        <taxon>Aaosphaeria</taxon>
    </lineage>
</organism>
<feature type="compositionally biased region" description="Basic residues" evidence="1">
    <location>
        <begin position="303"/>
        <end position="313"/>
    </location>
</feature>
<dbReference type="Pfam" id="PF13298">
    <property type="entry name" value="LigD_N"/>
    <property type="match status" value="1"/>
</dbReference>
<gene>
    <name evidence="3" type="ORF">BU24DRAFT_430333</name>
</gene>
<keyword evidence="4" id="KW-1185">Reference proteome</keyword>
<dbReference type="PANTHER" id="PTHR39465">
    <property type="entry name" value="DNA LIGASE D, 3'-PHOSPHOESTERASE DOMAIN"/>
    <property type="match status" value="1"/>
</dbReference>
<feature type="region of interest" description="Disordered" evidence="1">
    <location>
        <begin position="295"/>
        <end position="342"/>
    </location>
</feature>
<reference evidence="3" key="1">
    <citation type="journal article" date="2020" name="Stud. Mycol.">
        <title>101 Dothideomycetes genomes: a test case for predicting lifestyles and emergence of pathogens.</title>
        <authorList>
            <person name="Haridas S."/>
            <person name="Albert R."/>
            <person name="Binder M."/>
            <person name="Bloem J."/>
            <person name="Labutti K."/>
            <person name="Salamov A."/>
            <person name="Andreopoulos B."/>
            <person name="Baker S."/>
            <person name="Barry K."/>
            <person name="Bills G."/>
            <person name="Bluhm B."/>
            <person name="Cannon C."/>
            <person name="Castanera R."/>
            <person name="Culley D."/>
            <person name="Daum C."/>
            <person name="Ezra D."/>
            <person name="Gonzalez J."/>
            <person name="Henrissat B."/>
            <person name="Kuo A."/>
            <person name="Liang C."/>
            <person name="Lipzen A."/>
            <person name="Lutzoni F."/>
            <person name="Magnuson J."/>
            <person name="Mondo S."/>
            <person name="Nolan M."/>
            <person name="Ohm R."/>
            <person name="Pangilinan J."/>
            <person name="Park H.-J."/>
            <person name="Ramirez L."/>
            <person name="Alfaro M."/>
            <person name="Sun H."/>
            <person name="Tritt A."/>
            <person name="Yoshinaga Y."/>
            <person name="Zwiers L.-H."/>
            <person name="Turgeon B."/>
            <person name="Goodwin S."/>
            <person name="Spatafora J."/>
            <person name="Crous P."/>
            <person name="Grigoriev I."/>
        </authorList>
    </citation>
    <scope>NUCLEOTIDE SEQUENCE</scope>
    <source>
        <strain evidence="3">CBS 175.79</strain>
    </source>
</reference>
<dbReference type="RefSeq" id="XP_033390130.1">
    <property type="nucleotide sequence ID" value="XM_033529807.1"/>
</dbReference>
<feature type="compositionally biased region" description="Basic and acidic residues" evidence="1">
    <location>
        <begin position="325"/>
        <end position="338"/>
    </location>
</feature>
<dbReference type="InterPro" id="IPR014144">
    <property type="entry name" value="LigD_PE_domain"/>
</dbReference>
<evidence type="ECO:0000313" key="4">
    <source>
        <dbReference type="Proteomes" id="UP000799778"/>
    </source>
</evidence>
<feature type="region of interest" description="Disordered" evidence="1">
    <location>
        <begin position="37"/>
        <end position="79"/>
    </location>
</feature>
<proteinExistence type="predicted"/>
<dbReference type="PANTHER" id="PTHR39465:SF1">
    <property type="entry name" value="DNA LIGASE D 3'-PHOSPHOESTERASE DOMAIN-CONTAINING PROTEIN"/>
    <property type="match status" value="1"/>
</dbReference>
<sequence>MNILSLKPSSSGVRVSLISTSSGLGVATKDISGNVHLHTPSSLSREVSPPRLSKRRKYYQRPSLPYKKEGSPNESNTEPALAAVEAGKARVRDHVVYFSTHLQAVAKPVDRGIPRLSIEDFVQLYRNNEHGHGNHFVVHQHNHPRAGVHYDLRLQFSESSSVSFSIPKGLPGNPNSRSIGRMAIETRVHNLWNHLIESASSRTGSLLIWDTGTYTVLPRKIKAYTKAPTRQTTDDESEAGIKIEGEWRHRQEHENEKLIEAFQTRYIRLRLHGRRLPSNYTVTLRLPTANHVRTQMTSSPAFRPRRTKRKRTRQSTYTTDSEPENAGHEGKEECKEAGMDTDDEGEIRTRINNAYPGSTNSIGSIHQRQWFLSLDRASSGFVKNSDGIWMQDEERGGFEPFLVQGRGVERSVITGRLAAEVESDEGVEGFVGRAGWVGITN</sequence>
<accession>A0A6A5YAP2</accession>
<dbReference type="EMBL" id="ML978066">
    <property type="protein sequence ID" value="KAF2021791.1"/>
    <property type="molecule type" value="Genomic_DNA"/>
</dbReference>
<dbReference type="Proteomes" id="UP000799778">
    <property type="component" value="Unassembled WGS sequence"/>
</dbReference>
<dbReference type="GeneID" id="54287204"/>
<evidence type="ECO:0000256" key="1">
    <source>
        <dbReference type="SAM" id="MobiDB-lite"/>
    </source>
</evidence>
<evidence type="ECO:0000313" key="3">
    <source>
        <dbReference type="EMBL" id="KAF2021791.1"/>
    </source>
</evidence>
<dbReference type="AlphaFoldDB" id="A0A6A5YAP2"/>